<feature type="transmembrane region" description="Helical" evidence="1">
    <location>
        <begin position="171"/>
        <end position="192"/>
    </location>
</feature>
<gene>
    <name evidence="2" type="ORF">SO694_00046225</name>
</gene>
<feature type="transmembrane region" description="Helical" evidence="1">
    <location>
        <begin position="102"/>
        <end position="127"/>
    </location>
</feature>
<organism evidence="2 3">
    <name type="scientific">Aureococcus anophagefferens</name>
    <name type="common">Harmful bloom alga</name>
    <dbReference type="NCBI Taxonomy" id="44056"/>
    <lineage>
        <taxon>Eukaryota</taxon>
        <taxon>Sar</taxon>
        <taxon>Stramenopiles</taxon>
        <taxon>Ochrophyta</taxon>
        <taxon>Pelagophyceae</taxon>
        <taxon>Pelagomonadales</taxon>
        <taxon>Pelagomonadaceae</taxon>
        <taxon>Aureococcus</taxon>
    </lineage>
</organism>
<keyword evidence="1" id="KW-1133">Transmembrane helix</keyword>
<reference evidence="2 3" key="1">
    <citation type="submission" date="2024-03" db="EMBL/GenBank/DDBJ databases">
        <title>Aureococcus anophagefferens CCMP1851 and Kratosvirus quantuckense: Draft genome of a second virus-susceptible host strain in the model system.</title>
        <authorList>
            <person name="Chase E."/>
            <person name="Truchon A.R."/>
            <person name="Schepens W."/>
            <person name="Wilhelm S.W."/>
        </authorList>
    </citation>
    <scope>NUCLEOTIDE SEQUENCE [LARGE SCALE GENOMIC DNA]</scope>
    <source>
        <strain evidence="2 3">CCMP1851</strain>
    </source>
</reference>
<dbReference type="Proteomes" id="UP001363151">
    <property type="component" value="Unassembled WGS sequence"/>
</dbReference>
<evidence type="ECO:0000256" key="1">
    <source>
        <dbReference type="SAM" id="Phobius"/>
    </source>
</evidence>
<evidence type="ECO:0000313" key="3">
    <source>
        <dbReference type="Proteomes" id="UP001363151"/>
    </source>
</evidence>
<feature type="transmembrane region" description="Helical" evidence="1">
    <location>
        <begin position="64"/>
        <end position="82"/>
    </location>
</feature>
<keyword evidence="3" id="KW-1185">Reference proteome</keyword>
<feature type="transmembrane region" description="Helical" evidence="1">
    <location>
        <begin position="139"/>
        <end position="159"/>
    </location>
</feature>
<evidence type="ECO:0000313" key="2">
    <source>
        <dbReference type="EMBL" id="KAK7249224.1"/>
    </source>
</evidence>
<comment type="caution">
    <text evidence="2">The sequence shown here is derived from an EMBL/GenBank/DDBJ whole genome shotgun (WGS) entry which is preliminary data.</text>
</comment>
<feature type="transmembrane region" description="Helical" evidence="1">
    <location>
        <begin position="27"/>
        <end position="44"/>
    </location>
</feature>
<sequence>MDAVRELVGLAKHPRHPSRAYGEWPSSLWHAGLCLVSLVNLYLCRRAIDAQRRDRPERSRYDRAMAALCVPMTCVCAFRSLFCEDYATRDVWYDSPLNSILLHRLLSVCSELSWIGQVALAFGAVGGDLPSGGAWFKRAAGFLWACIVVAECCSCAGTVTTDRLFFLGEEGSWVVGFTVFLPFALALARRIPGDDDSWKAARRFARVLAVCVCCYVPWGWLSDVPSNYEAWRKDQAAGKRYFGFWDGLEDAATTRRETRAWDAWGHKLLWMTAYFTLGVWSSIALVSAPRKRSDKRIPLLARELSVSIC</sequence>
<dbReference type="EMBL" id="JBBJCI010000081">
    <property type="protein sequence ID" value="KAK7249224.1"/>
    <property type="molecule type" value="Genomic_DNA"/>
</dbReference>
<proteinExistence type="predicted"/>
<feature type="transmembrane region" description="Helical" evidence="1">
    <location>
        <begin position="204"/>
        <end position="221"/>
    </location>
</feature>
<keyword evidence="1" id="KW-0472">Membrane</keyword>
<feature type="transmembrane region" description="Helical" evidence="1">
    <location>
        <begin position="268"/>
        <end position="288"/>
    </location>
</feature>
<accession>A0ABR1G8F3</accession>
<protein>
    <submittedName>
        <fullName evidence="2">Uncharacterized protein</fullName>
    </submittedName>
</protein>
<keyword evidence="1" id="KW-0812">Transmembrane</keyword>
<name>A0ABR1G8F3_AURAN</name>